<evidence type="ECO:0000256" key="1">
    <source>
        <dbReference type="SAM" id="MobiDB-lite"/>
    </source>
</evidence>
<dbReference type="GeneID" id="87956518"/>
<accession>A0ABZ1D372</accession>
<name>A0ABZ1D372_9TREE</name>
<feature type="compositionally biased region" description="Polar residues" evidence="1">
    <location>
        <begin position="1"/>
        <end position="15"/>
    </location>
</feature>
<evidence type="ECO:0000313" key="2">
    <source>
        <dbReference type="EMBL" id="WRT67416.1"/>
    </source>
</evidence>
<organism evidence="2 3">
    <name type="scientific">Kwoniella shivajii</name>
    <dbReference type="NCBI Taxonomy" id="564305"/>
    <lineage>
        <taxon>Eukaryota</taxon>
        <taxon>Fungi</taxon>
        <taxon>Dikarya</taxon>
        <taxon>Basidiomycota</taxon>
        <taxon>Agaricomycotina</taxon>
        <taxon>Tremellomycetes</taxon>
        <taxon>Tremellales</taxon>
        <taxon>Cryptococcaceae</taxon>
        <taxon>Kwoniella</taxon>
    </lineage>
</organism>
<feature type="compositionally biased region" description="Polar residues" evidence="1">
    <location>
        <begin position="430"/>
        <end position="440"/>
    </location>
</feature>
<gene>
    <name evidence="2" type="ORF">IL334_004387</name>
</gene>
<feature type="compositionally biased region" description="Pro residues" evidence="1">
    <location>
        <begin position="407"/>
        <end position="420"/>
    </location>
</feature>
<feature type="region of interest" description="Disordered" evidence="1">
    <location>
        <begin position="1"/>
        <end position="30"/>
    </location>
</feature>
<feature type="region of interest" description="Disordered" evidence="1">
    <location>
        <begin position="362"/>
        <end position="459"/>
    </location>
</feature>
<keyword evidence="3" id="KW-1185">Reference proteome</keyword>
<dbReference type="Proteomes" id="UP001329825">
    <property type="component" value="Chromosome 5"/>
</dbReference>
<proteinExistence type="predicted"/>
<reference evidence="2 3" key="1">
    <citation type="submission" date="2024-01" db="EMBL/GenBank/DDBJ databases">
        <title>Comparative genomics of Cryptococcus and Kwoniella reveals pathogenesis evolution and contrasting modes of karyotype evolution via chromosome fusion or intercentromeric recombination.</title>
        <authorList>
            <person name="Coelho M.A."/>
            <person name="David-Palma M."/>
            <person name="Shea T."/>
            <person name="Bowers K."/>
            <person name="McGinley-Smith S."/>
            <person name="Mohammad A.W."/>
            <person name="Gnirke A."/>
            <person name="Yurkov A.M."/>
            <person name="Nowrousian M."/>
            <person name="Sun S."/>
            <person name="Cuomo C.A."/>
            <person name="Heitman J."/>
        </authorList>
    </citation>
    <scope>NUCLEOTIDE SEQUENCE [LARGE SCALE GENOMIC DNA]</scope>
    <source>
        <strain evidence="2">CBS 11374</strain>
    </source>
</reference>
<sequence length="586" mass="63693">MLTFKSLSPSRTSLPILQPSGAMSAPTSPYPFSGGVSLSSDSISYFPPNPTARGQGKKTSKEEALRNVKALEEVLSAWNEYRLATSALGRSGRKLAGALKDFAAKGGDKADIPSQTIRPTAALIDTIADLTLKLSRRIDKEYDEINSESSKYFTLLAKESRTHDAYMSAVGKRHDKADKAYRKATNSLSDTSNAHAGLLALKETLSEDINRANEDHHSLIGSKQSLLLFKIASSSGILAQDILSYFSDGLRKAAGVYPDIQYFRILAEGKWQSSLLPSLEDEMAENKIRENIRGMEARVALGEVEIIGKDIWDGINLPVQSDSAVTVVGSDDIDMVPVAKGDPKAKAQEAYCTNFPQLTTRNGVSGHRVISSGKETKDGYSTKLQLSSPKGSAHDDREIATKGLASPPIPYHSRPSPPADPSAAHRIHTTDSTASTTSGHTPDANGTRPAPSQLLSPFSIRSEHVRGTRFDEMAPRIQRPLSNHNGASPGAQEVKELSMPVDPNQHIGAGPIPIQSHDRRRPVSSFLYSTQCDRIYPGPVDSRNDGRPGELSNNSEDVSLLARQRHQRHSDFIEGCQLCRIDHEKL</sequence>
<evidence type="ECO:0008006" key="4">
    <source>
        <dbReference type="Google" id="ProtNLM"/>
    </source>
</evidence>
<dbReference type="EMBL" id="CP141885">
    <property type="protein sequence ID" value="WRT67416.1"/>
    <property type="molecule type" value="Genomic_DNA"/>
</dbReference>
<feature type="region of interest" description="Disordered" evidence="1">
    <location>
        <begin position="534"/>
        <end position="554"/>
    </location>
</feature>
<dbReference type="RefSeq" id="XP_062792156.1">
    <property type="nucleotide sequence ID" value="XM_062936105.1"/>
</dbReference>
<evidence type="ECO:0000313" key="3">
    <source>
        <dbReference type="Proteomes" id="UP001329825"/>
    </source>
</evidence>
<protein>
    <recommendedName>
        <fullName evidence="4">IMD domain-containing protein</fullName>
    </recommendedName>
</protein>